<protein>
    <submittedName>
        <fullName evidence="2">Uncharacterized protein</fullName>
    </submittedName>
</protein>
<dbReference type="EMBL" id="CM002876">
    <property type="protein sequence ID" value="KFK25817.1"/>
    <property type="molecule type" value="Genomic_DNA"/>
</dbReference>
<name>A0A087G7G5_ARAAL</name>
<feature type="compositionally biased region" description="Acidic residues" evidence="1">
    <location>
        <begin position="126"/>
        <end position="135"/>
    </location>
</feature>
<feature type="compositionally biased region" description="Polar residues" evidence="1">
    <location>
        <begin position="1"/>
        <end position="10"/>
    </location>
</feature>
<evidence type="ECO:0000313" key="3">
    <source>
        <dbReference type="Proteomes" id="UP000029120"/>
    </source>
</evidence>
<reference evidence="3" key="1">
    <citation type="journal article" date="2015" name="Nat. Plants">
        <title>Genome expansion of Arabis alpina linked with retrotransposition and reduced symmetric DNA methylation.</title>
        <authorList>
            <person name="Willing E.M."/>
            <person name="Rawat V."/>
            <person name="Mandakova T."/>
            <person name="Maumus F."/>
            <person name="James G.V."/>
            <person name="Nordstroem K.J."/>
            <person name="Becker C."/>
            <person name="Warthmann N."/>
            <person name="Chica C."/>
            <person name="Szarzynska B."/>
            <person name="Zytnicki M."/>
            <person name="Albani M.C."/>
            <person name="Kiefer C."/>
            <person name="Bergonzi S."/>
            <person name="Castaings L."/>
            <person name="Mateos J.L."/>
            <person name="Berns M.C."/>
            <person name="Bujdoso N."/>
            <person name="Piofczyk T."/>
            <person name="de Lorenzo L."/>
            <person name="Barrero-Sicilia C."/>
            <person name="Mateos I."/>
            <person name="Piednoel M."/>
            <person name="Hagmann J."/>
            <person name="Chen-Min-Tao R."/>
            <person name="Iglesias-Fernandez R."/>
            <person name="Schuster S.C."/>
            <person name="Alonso-Blanco C."/>
            <person name="Roudier F."/>
            <person name="Carbonero P."/>
            <person name="Paz-Ares J."/>
            <person name="Davis S.J."/>
            <person name="Pecinka A."/>
            <person name="Quesneville H."/>
            <person name="Colot V."/>
            <person name="Lysak M.A."/>
            <person name="Weigel D."/>
            <person name="Coupland G."/>
            <person name="Schneeberger K."/>
        </authorList>
    </citation>
    <scope>NUCLEOTIDE SEQUENCE [LARGE SCALE GENOMIC DNA]</scope>
    <source>
        <strain evidence="3">cv. Pajares</strain>
    </source>
</reference>
<evidence type="ECO:0000313" key="2">
    <source>
        <dbReference type="EMBL" id="KFK25817.1"/>
    </source>
</evidence>
<feature type="region of interest" description="Disordered" evidence="1">
    <location>
        <begin position="1"/>
        <end position="32"/>
    </location>
</feature>
<dbReference type="Proteomes" id="UP000029120">
    <property type="component" value="Chromosome 8"/>
</dbReference>
<feature type="region of interest" description="Disordered" evidence="1">
    <location>
        <begin position="95"/>
        <end position="170"/>
    </location>
</feature>
<feature type="region of interest" description="Disordered" evidence="1">
    <location>
        <begin position="48"/>
        <end position="83"/>
    </location>
</feature>
<sequence length="170" mass="18260">MQAPTTSLESSIEPRPDVAIPTRRPDVPDGRGADVLVGLGGLVLMERRARDGGPKTLGSPMFPKTRGVSLPSDPTLLQTQDGPRTEEVMIDGMIPLNDEDPELPHGCADVSSSSSSSDSRNYGVEGDGEDIVDEVEQPKKAASTQRVKVRPDPPGSTLSKKESLQRFREK</sequence>
<evidence type="ECO:0000256" key="1">
    <source>
        <dbReference type="SAM" id="MobiDB-lite"/>
    </source>
</evidence>
<dbReference type="Gramene" id="KFK25817">
    <property type="protein sequence ID" value="KFK25817"/>
    <property type="gene ID" value="AALP_AA8G165400"/>
</dbReference>
<accession>A0A087G7G5</accession>
<gene>
    <name evidence="2" type="ordered locus">AALP_Aa8g165400</name>
</gene>
<feature type="compositionally biased region" description="Basic and acidic residues" evidence="1">
    <location>
        <begin position="23"/>
        <end position="32"/>
    </location>
</feature>
<keyword evidence="3" id="KW-1185">Reference proteome</keyword>
<feature type="compositionally biased region" description="Basic and acidic residues" evidence="1">
    <location>
        <begin position="159"/>
        <end position="170"/>
    </location>
</feature>
<proteinExistence type="predicted"/>
<organism evidence="2 3">
    <name type="scientific">Arabis alpina</name>
    <name type="common">Alpine rock-cress</name>
    <dbReference type="NCBI Taxonomy" id="50452"/>
    <lineage>
        <taxon>Eukaryota</taxon>
        <taxon>Viridiplantae</taxon>
        <taxon>Streptophyta</taxon>
        <taxon>Embryophyta</taxon>
        <taxon>Tracheophyta</taxon>
        <taxon>Spermatophyta</taxon>
        <taxon>Magnoliopsida</taxon>
        <taxon>eudicotyledons</taxon>
        <taxon>Gunneridae</taxon>
        <taxon>Pentapetalae</taxon>
        <taxon>rosids</taxon>
        <taxon>malvids</taxon>
        <taxon>Brassicales</taxon>
        <taxon>Brassicaceae</taxon>
        <taxon>Arabideae</taxon>
        <taxon>Arabis</taxon>
    </lineage>
</organism>
<dbReference type="AlphaFoldDB" id="A0A087G7G5"/>